<feature type="region of interest" description="Disordered" evidence="1">
    <location>
        <begin position="1"/>
        <end position="26"/>
    </location>
</feature>
<dbReference type="EMBL" id="JH173671">
    <property type="protein sequence ID" value="EHB17372.1"/>
    <property type="molecule type" value="Genomic_DNA"/>
</dbReference>
<accession>G5C761</accession>
<sequence length="172" mass="17578">MSWSTGARTGRQAQRQTRTSLEQQWPRESLQFGLPLCLECVCHQEGSLVASDSSSSGGSDSEDEEKAAGTVETVSSGPGQEVPSPPRTEDAAGRAKCVDSTAPDPACPVPSKVTSALAMAVSSEATMATQALNKASPPLATPAMSTAVVVAIPAETIVEVTPVPATVGPWGV</sequence>
<dbReference type="STRING" id="10181.G5C761"/>
<organism evidence="2 3">
    <name type="scientific">Heterocephalus glaber</name>
    <name type="common">Naked mole rat</name>
    <dbReference type="NCBI Taxonomy" id="10181"/>
    <lineage>
        <taxon>Eukaryota</taxon>
        <taxon>Metazoa</taxon>
        <taxon>Chordata</taxon>
        <taxon>Craniata</taxon>
        <taxon>Vertebrata</taxon>
        <taxon>Euteleostomi</taxon>
        <taxon>Mammalia</taxon>
        <taxon>Eutheria</taxon>
        <taxon>Euarchontoglires</taxon>
        <taxon>Glires</taxon>
        <taxon>Rodentia</taxon>
        <taxon>Hystricomorpha</taxon>
        <taxon>Bathyergidae</taxon>
        <taxon>Heterocephalus</taxon>
    </lineage>
</organism>
<evidence type="ECO:0000256" key="1">
    <source>
        <dbReference type="SAM" id="MobiDB-lite"/>
    </source>
</evidence>
<dbReference type="AlphaFoldDB" id="G5C761"/>
<gene>
    <name evidence="2" type="ORF">GW7_04831</name>
</gene>
<dbReference type="InParanoid" id="G5C761"/>
<evidence type="ECO:0000313" key="2">
    <source>
        <dbReference type="EMBL" id="EHB17372.1"/>
    </source>
</evidence>
<reference evidence="2 3" key="1">
    <citation type="journal article" date="2011" name="Nature">
        <title>Genome sequencing reveals insights into physiology and longevity of the naked mole rat.</title>
        <authorList>
            <person name="Kim E.B."/>
            <person name="Fang X."/>
            <person name="Fushan A.A."/>
            <person name="Huang Z."/>
            <person name="Lobanov A.V."/>
            <person name="Han L."/>
            <person name="Marino S.M."/>
            <person name="Sun X."/>
            <person name="Turanov A.A."/>
            <person name="Yang P."/>
            <person name="Yim S.H."/>
            <person name="Zhao X."/>
            <person name="Kasaikina M.V."/>
            <person name="Stoletzki N."/>
            <person name="Peng C."/>
            <person name="Polak P."/>
            <person name="Xiong Z."/>
            <person name="Kiezun A."/>
            <person name="Zhu Y."/>
            <person name="Chen Y."/>
            <person name="Kryukov G.V."/>
            <person name="Zhang Q."/>
            <person name="Peshkin L."/>
            <person name="Yang L."/>
            <person name="Bronson R.T."/>
            <person name="Buffenstein R."/>
            <person name="Wang B."/>
            <person name="Han C."/>
            <person name="Li Q."/>
            <person name="Chen L."/>
            <person name="Zhao W."/>
            <person name="Sunyaev S.R."/>
            <person name="Park T.J."/>
            <person name="Zhang G."/>
            <person name="Wang J."/>
            <person name="Gladyshev V.N."/>
        </authorList>
    </citation>
    <scope>NUCLEOTIDE SEQUENCE [LARGE SCALE GENOMIC DNA]</scope>
</reference>
<proteinExistence type="predicted"/>
<feature type="compositionally biased region" description="Basic and acidic residues" evidence="1">
    <location>
        <begin position="87"/>
        <end position="97"/>
    </location>
</feature>
<name>G5C761_HETGA</name>
<protein>
    <submittedName>
        <fullName evidence="2">Serine/threonine-protein phosphatase 6 regulatory subunit 2</fullName>
    </submittedName>
</protein>
<evidence type="ECO:0000313" key="3">
    <source>
        <dbReference type="Proteomes" id="UP000006813"/>
    </source>
</evidence>
<dbReference type="Proteomes" id="UP000006813">
    <property type="component" value="Unassembled WGS sequence"/>
</dbReference>
<feature type="compositionally biased region" description="Low complexity" evidence="1">
    <location>
        <begin position="1"/>
        <end position="19"/>
    </location>
</feature>
<feature type="region of interest" description="Disordered" evidence="1">
    <location>
        <begin position="49"/>
        <end position="108"/>
    </location>
</feature>